<evidence type="ECO:0000313" key="3">
    <source>
        <dbReference type="Proteomes" id="UP001221757"/>
    </source>
</evidence>
<gene>
    <name evidence="2" type="ORF">B0H17DRAFT_1151219</name>
</gene>
<dbReference type="Proteomes" id="UP001221757">
    <property type="component" value="Unassembled WGS sequence"/>
</dbReference>
<feature type="chain" id="PRO_5042237177" evidence="1">
    <location>
        <begin position="23"/>
        <end position="254"/>
    </location>
</feature>
<protein>
    <submittedName>
        <fullName evidence="2">Uncharacterized protein</fullName>
    </submittedName>
</protein>
<name>A0AAD7BMH4_MYCRO</name>
<dbReference type="EMBL" id="JARKIE010000604">
    <property type="protein sequence ID" value="KAJ7625201.1"/>
    <property type="molecule type" value="Genomic_DNA"/>
</dbReference>
<accession>A0AAD7BMH4</accession>
<comment type="caution">
    <text evidence="2">The sequence shown here is derived from an EMBL/GenBank/DDBJ whole genome shotgun (WGS) entry which is preliminary data.</text>
</comment>
<dbReference type="AlphaFoldDB" id="A0AAD7BMH4"/>
<sequence>MVGLWVVISFLLTSTNDTVSEAALLRFYSPDVQATLEFPFFCGTIDVATSSNLTRAAFGDLVQGLRTQFPQRQLIKEIFVVATPADPTNRTGAIMATHILSAVQDGQQLVLTVASLLRINWVQNEAWDQGGRRQVVTEALITNIVPYQGDEVINDHYTITGTSVKEFVDGDDIERTQTPGKSRFSGTVWISEEPTEVESEWVRNNLSAGVETSLRAGHHRRQGCRPIRKVKRMDIATVDQEHSHRFDLLNWAAN</sequence>
<proteinExistence type="predicted"/>
<feature type="signal peptide" evidence="1">
    <location>
        <begin position="1"/>
        <end position="22"/>
    </location>
</feature>
<evidence type="ECO:0000256" key="1">
    <source>
        <dbReference type="SAM" id="SignalP"/>
    </source>
</evidence>
<keyword evidence="1" id="KW-0732">Signal</keyword>
<organism evidence="2 3">
    <name type="scientific">Mycena rosella</name>
    <name type="common">Pink bonnet</name>
    <name type="synonym">Agaricus rosellus</name>
    <dbReference type="NCBI Taxonomy" id="1033263"/>
    <lineage>
        <taxon>Eukaryota</taxon>
        <taxon>Fungi</taxon>
        <taxon>Dikarya</taxon>
        <taxon>Basidiomycota</taxon>
        <taxon>Agaricomycotina</taxon>
        <taxon>Agaricomycetes</taxon>
        <taxon>Agaricomycetidae</taxon>
        <taxon>Agaricales</taxon>
        <taxon>Marasmiineae</taxon>
        <taxon>Mycenaceae</taxon>
        <taxon>Mycena</taxon>
    </lineage>
</organism>
<keyword evidence="3" id="KW-1185">Reference proteome</keyword>
<reference evidence="2" key="1">
    <citation type="submission" date="2023-03" db="EMBL/GenBank/DDBJ databases">
        <title>Massive genome expansion in bonnet fungi (Mycena s.s.) driven by repeated elements and novel gene families across ecological guilds.</title>
        <authorList>
            <consortium name="Lawrence Berkeley National Laboratory"/>
            <person name="Harder C.B."/>
            <person name="Miyauchi S."/>
            <person name="Viragh M."/>
            <person name="Kuo A."/>
            <person name="Thoen E."/>
            <person name="Andreopoulos B."/>
            <person name="Lu D."/>
            <person name="Skrede I."/>
            <person name="Drula E."/>
            <person name="Henrissat B."/>
            <person name="Morin E."/>
            <person name="Kohler A."/>
            <person name="Barry K."/>
            <person name="LaButti K."/>
            <person name="Morin E."/>
            <person name="Salamov A."/>
            <person name="Lipzen A."/>
            <person name="Mereny Z."/>
            <person name="Hegedus B."/>
            <person name="Baldrian P."/>
            <person name="Stursova M."/>
            <person name="Weitz H."/>
            <person name="Taylor A."/>
            <person name="Grigoriev I.V."/>
            <person name="Nagy L.G."/>
            <person name="Martin F."/>
            <person name="Kauserud H."/>
        </authorList>
    </citation>
    <scope>NUCLEOTIDE SEQUENCE</scope>
    <source>
        <strain evidence="2">CBHHK067</strain>
    </source>
</reference>
<evidence type="ECO:0000313" key="2">
    <source>
        <dbReference type="EMBL" id="KAJ7625201.1"/>
    </source>
</evidence>